<dbReference type="STRING" id="4097.A0A1S4BR86"/>
<evidence type="ECO:0000256" key="1">
    <source>
        <dbReference type="SAM" id="MobiDB-lite"/>
    </source>
</evidence>
<proteinExistence type="predicted"/>
<evidence type="ECO:0008006" key="3">
    <source>
        <dbReference type="Google" id="ProtNLM"/>
    </source>
</evidence>
<dbReference type="Pfam" id="PF14223">
    <property type="entry name" value="Retrotran_gag_2"/>
    <property type="match status" value="1"/>
</dbReference>
<dbReference type="SUPFAM" id="SSF57756">
    <property type="entry name" value="Retrovirus zinc finger-like domains"/>
    <property type="match status" value="1"/>
</dbReference>
<dbReference type="InterPro" id="IPR036875">
    <property type="entry name" value="Znf_CCHC_sf"/>
</dbReference>
<name>A0A1S4BR86_TOBAC</name>
<dbReference type="GO" id="GO:0008270">
    <property type="term" value="F:zinc ion binding"/>
    <property type="evidence" value="ECO:0007669"/>
    <property type="project" value="InterPro"/>
</dbReference>
<dbReference type="OMA" id="CECAGCK"/>
<evidence type="ECO:0000313" key="2">
    <source>
        <dbReference type="RefSeq" id="XP_016491404.1"/>
    </source>
</evidence>
<protein>
    <recommendedName>
        <fullName evidence="3">Retrotransposon gag domain-containing protein</fullName>
    </recommendedName>
</protein>
<dbReference type="KEGG" id="nta:107811066"/>
<accession>A0A1S4BR86</accession>
<dbReference type="PANTHER" id="PTHR34222:SF33">
    <property type="entry name" value="RETROTRANSPOSON GAG DOMAIN-CONTAINING PROTEIN"/>
    <property type="match status" value="1"/>
</dbReference>
<dbReference type="RefSeq" id="XP_016491404.1">
    <property type="nucleotide sequence ID" value="XM_016635918.1"/>
</dbReference>
<dbReference type="GO" id="GO:0003676">
    <property type="term" value="F:nucleic acid binding"/>
    <property type="evidence" value="ECO:0007669"/>
    <property type="project" value="InterPro"/>
</dbReference>
<reference evidence="2" key="1">
    <citation type="submission" date="2025-08" db="UniProtKB">
        <authorList>
            <consortium name="RefSeq"/>
        </authorList>
    </citation>
    <scope>IDENTIFICATION</scope>
</reference>
<sequence>MVVAWILNSLDREIRETVMYTESAEKLWKEIERRFGQASGIKIFQIYKKIFSISQGSSSISSYFKRIKKLWDELSFSVSYPDCVCGFKETYQRLDEEQKVHQFLMGLSESYSTIRRNILMMKPLPDVDSVYSMLINDESESGIQAHVPSLNSDFLAFYAGVQKPYSQRVNFDSQKASFDPSRKNNIICRYCKKPGHQIDKCYKLHGYPPGFQIKFKRTAAFAQVSDSQPIGHSENSAGDTKIVQSDGGNSSITKEQFDQLLSLLHSRTSRTSQEISVGSANFAGLIDNPNFKSCGLLACNFSRVEDSPWIIDSGATHHMTPHSSFLTDIKPLVLPYLVTLPNGYKGPSLKNPVALGSLHNGLYILNPVNLVASESTFHPSFVNTITASTLHDLNKSSSSTSNLESLVPGQFKIFIS</sequence>
<dbReference type="PANTHER" id="PTHR34222">
    <property type="entry name" value="GAG_PRE-INTEGRS DOMAIN-CONTAINING PROTEIN"/>
    <property type="match status" value="1"/>
</dbReference>
<dbReference type="PaxDb" id="4097-A0A1S4BR86"/>
<organism evidence="2">
    <name type="scientific">Nicotiana tabacum</name>
    <name type="common">Common tobacco</name>
    <dbReference type="NCBI Taxonomy" id="4097"/>
    <lineage>
        <taxon>Eukaryota</taxon>
        <taxon>Viridiplantae</taxon>
        <taxon>Streptophyta</taxon>
        <taxon>Embryophyta</taxon>
        <taxon>Tracheophyta</taxon>
        <taxon>Spermatophyta</taxon>
        <taxon>Magnoliopsida</taxon>
        <taxon>eudicotyledons</taxon>
        <taxon>Gunneridae</taxon>
        <taxon>Pentapetalae</taxon>
        <taxon>asterids</taxon>
        <taxon>lamiids</taxon>
        <taxon>Solanales</taxon>
        <taxon>Solanaceae</taxon>
        <taxon>Nicotianoideae</taxon>
        <taxon>Nicotianeae</taxon>
        <taxon>Nicotiana</taxon>
    </lineage>
</organism>
<dbReference type="OrthoDB" id="1750137at2759"/>
<feature type="region of interest" description="Disordered" evidence="1">
    <location>
        <begin position="227"/>
        <end position="248"/>
    </location>
</feature>
<dbReference type="AlphaFoldDB" id="A0A1S4BR86"/>
<gene>
    <name evidence="2" type="primary">LOC107811066</name>
</gene>